<dbReference type="PANTHER" id="PTHR41259:SF1">
    <property type="entry name" value="DOUBLE-STRAND BREAK REPAIR RAD50 ATPASE, PUTATIVE-RELATED"/>
    <property type="match status" value="1"/>
</dbReference>
<dbReference type="InterPro" id="IPR038734">
    <property type="entry name" value="YhaN_AAA"/>
</dbReference>
<sequence>MRIERLVLERYGIFADHTLSFHPDAALHVVYGANEAGKTSALSAIGDLLFGFGARTPYDFRHDSKTLRVGGAFRHSNGQVIAARRRKGNKNTLIDAADQPLPDDWLASLLGGVSREIYSREFGLTAQALRDGGDELLNAGGRLAETLAASSAGMTILSRIREKLQLEADGLFTTRRSSGKPFYMAVDRRDDADKRLRDAIVTREALQQLENAARDARAHLEALTAEHQASGITLARWQRTLRVHAKLARLERLASELAAFTDLPAVPPQSLMEWRQSLDAEAALDREMSALDMADAADRAEIAALAVNETLLSEGDAIDALRERLGAIRKAIEDLPRRRQARDAARDALDDAARRLGLASHTVLLERLPSDLALAHVRDLLDRVGRLEQAIIDADMRRTRAQQELWDIAAGESEAHAVIDPEQLRQRLDALSDIPAQADRLRHDTALLNIESGALVAEVASLDPVPGALETLRSLPLPDGASIANHARAAECCESEEKRLRDALDAADNAIAASEAELARLASIGSVPTRADLAGARQERDIHLEGLRAVLDGDLAPRIARLSDVTRSSRIIDSMTDLLLTDTGRATRQEDAQQRIAAGRTERERIVMKLADLRTQIAAVAAAWTQQWALSGLTPRSPAEMQRWRERLDSILNRLEKRDAQKAGIDALATTLDANKAAVIAFLESAGRSPDRTLPPDILFREAKARFDELQRAWADARARSASKLRIERDVREAIAARDAAQSGLSDLLQAWPMAMAGIGLTGEVTPPQAEAALTVWNSVVVPKASHEREGRSVETMEADIRAFERDVFEIASSVAPHLGSEDAQEALARLSTALADTRSAGEARKRLFEACAKRAASCKGLEMQRAPATMVLDQARRILIVADSTVLRDTIDRLSERRQLEDERARLQRDLHEASDGRDETALRQEQEGLDLDRLPGDIALEMIRQEQLLKDITGASAFSHQKQAELDNLLKGRDASGTAAERAEANAELLSIAERWLLRAAASRLAARTIERHRAMVQDPLISRAGTLFAMATGDAFSGLGVAYGDNDQPMLVAQRNNGEPVQITGLSEGTRDQLFLALRLALLERRTSEPMPFIGDDLLTSFDDERTLAGLRLLAAAGKQQQIVLFTHHKHVVNLARTVQDHAVDFIDL</sequence>
<evidence type="ECO:0000259" key="1">
    <source>
        <dbReference type="Pfam" id="PF13514"/>
    </source>
</evidence>
<dbReference type="Pfam" id="PF13514">
    <property type="entry name" value="AAA_27"/>
    <property type="match status" value="1"/>
</dbReference>
<protein>
    <recommendedName>
        <fullName evidence="1">YhaN AAA domain-containing protein</fullName>
    </recommendedName>
</protein>
<feature type="domain" description="YhaN AAA" evidence="1">
    <location>
        <begin position="1"/>
        <end position="205"/>
    </location>
</feature>
<dbReference type="Gene3D" id="3.40.50.300">
    <property type="entry name" value="P-loop containing nucleotide triphosphate hydrolases"/>
    <property type="match status" value="2"/>
</dbReference>
<dbReference type="EMBL" id="CP000319">
    <property type="protein sequence ID" value="ABE63601.1"/>
    <property type="molecule type" value="Genomic_DNA"/>
</dbReference>
<keyword evidence="3" id="KW-1185">Reference proteome</keyword>
<proteinExistence type="predicted"/>
<reference evidence="2 3" key="1">
    <citation type="submission" date="2006-03" db="EMBL/GenBank/DDBJ databases">
        <title>Complete sequence of chromosome of Nitrobacter hamburgensis X14.</title>
        <authorList>
            <consortium name="US DOE Joint Genome Institute"/>
            <person name="Copeland A."/>
            <person name="Lucas S."/>
            <person name="Lapidus A."/>
            <person name="Barry K."/>
            <person name="Detter J.C."/>
            <person name="Glavina del Rio T."/>
            <person name="Hammon N."/>
            <person name="Israni S."/>
            <person name="Dalin E."/>
            <person name="Tice H."/>
            <person name="Pitluck S."/>
            <person name="Chain P."/>
            <person name="Malfatti S."/>
            <person name="Shin M."/>
            <person name="Vergez L."/>
            <person name="Schmutz J."/>
            <person name="Larimer F."/>
            <person name="Land M."/>
            <person name="Hauser L."/>
            <person name="Kyrpides N."/>
            <person name="Ivanova N."/>
            <person name="Ward B."/>
            <person name="Arp D."/>
            <person name="Klotz M."/>
            <person name="Stein L."/>
            <person name="O'Mullan G."/>
            <person name="Starkenburg S."/>
            <person name="Sayavedra L."/>
            <person name="Poret-Peterson A.T."/>
            <person name="Gentry M.E."/>
            <person name="Bruce D."/>
            <person name="Richardson P."/>
        </authorList>
    </citation>
    <scope>NUCLEOTIDE SEQUENCE [LARGE SCALE GENOMIC DNA]</scope>
    <source>
        <strain evidence="3">DSM 10229 / NCIMB 13809 / X14</strain>
    </source>
</reference>
<dbReference type="AlphaFoldDB" id="Q1QJJ6"/>
<dbReference type="eggNOG" id="COG4717">
    <property type="taxonomic scope" value="Bacteria"/>
</dbReference>
<evidence type="ECO:0000313" key="3">
    <source>
        <dbReference type="Proteomes" id="UP000001953"/>
    </source>
</evidence>
<organism evidence="2 3">
    <name type="scientific">Nitrobacter hamburgensis (strain DSM 10229 / NCIMB 13809 / X14)</name>
    <dbReference type="NCBI Taxonomy" id="323097"/>
    <lineage>
        <taxon>Bacteria</taxon>
        <taxon>Pseudomonadati</taxon>
        <taxon>Pseudomonadota</taxon>
        <taxon>Alphaproteobacteria</taxon>
        <taxon>Hyphomicrobiales</taxon>
        <taxon>Nitrobacteraceae</taxon>
        <taxon>Nitrobacter</taxon>
    </lineage>
</organism>
<evidence type="ECO:0000313" key="2">
    <source>
        <dbReference type="EMBL" id="ABE63601.1"/>
    </source>
</evidence>
<gene>
    <name evidence="2" type="ordered locus">Nham_2830</name>
</gene>
<accession>Q1QJJ6</accession>
<dbReference type="PANTHER" id="PTHR41259">
    <property type="entry name" value="DOUBLE-STRAND BREAK REPAIR RAD50 ATPASE, PUTATIVE-RELATED"/>
    <property type="match status" value="1"/>
</dbReference>
<dbReference type="RefSeq" id="WP_011511267.1">
    <property type="nucleotide sequence ID" value="NC_007964.1"/>
</dbReference>
<dbReference type="Proteomes" id="UP000001953">
    <property type="component" value="Chromosome"/>
</dbReference>
<dbReference type="InterPro" id="IPR027417">
    <property type="entry name" value="P-loop_NTPase"/>
</dbReference>
<dbReference type="OrthoDB" id="9764467at2"/>
<dbReference type="SUPFAM" id="SSF52540">
    <property type="entry name" value="P-loop containing nucleoside triphosphate hydrolases"/>
    <property type="match status" value="1"/>
</dbReference>
<dbReference type="HOGENOM" id="CLU_006135_0_0_5"/>
<dbReference type="KEGG" id="nha:Nham_2830"/>
<name>Q1QJJ6_NITHX</name>